<dbReference type="InterPro" id="IPR058627">
    <property type="entry name" value="MdtA-like_C"/>
</dbReference>
<dbReference type="OrthoDB" id="1185083at2"/>
<accession>A0A128F541</accession>
<keyword evidence="7" id="KW-1185">Reference proteome</keyword>
<dbReference type="AlphaFoldDB" id="A0A128F541"/>
<dbReference type="PROSITE" id="PS51257">
    <property type="entry name" value="PROKAR_LIPOPROTEIN"/>
    <property type="match status" value="1"/>
</dbReference>
<feature type="domain" description="Multidrug resistance protein MdtA-like C-terminal permuted SH3" evidence="5">
    <location>
        <begin position="302"/>
        <end position="349"/>
    </location>
</feature>
<protein>
    <submittedName>
        <fullName evidence="6">Toluene efflux pump periplasmic linker protein TtgG</fullName>
    </submittedName>
</protein>
<dbReference type="Gene3D" id="2.40.420.20">
    <property type="match status" value="1"/>
</dbReference>
<dbReference type="GO" id="GO:0015562">
    <property type="term" value="F:efflux transmembrane transporter activity"/>
    <property type="evidence" value="ECO:0007669"/>
    <property type="project" value="TreeGrafter"/>
</dbReference>
<dbReference type="Pfam" id="PF25917">
    <property type="entry name" value="BSH_RND"/>
    <property type="match status" value="1"/>
</dbReference>
<dbReference type="NCBIfam" id="TIGR01730">
    <property type="entry name" value="RND_mfp"/>
    <property type="match status" value="1"/>
</dbReference>
<keyword evidence="3" id="KW-0813">Transport</keyword>
<evidence type="ECO:0000256" key="2">
    <source>
        <dbReference type="ARBA" id="ARBA00009477"/>
    </source>
</evidence>
<evidence type="ECO:0000256" key="3">
    <source>
        <dbReference type="ARBA" id="ARBA00022448"/>
    </source>
</evidence>
<evidence type="ECO:0000313" key="6">
    <source>
        <dbReference type="EMBL" id="CZF81903.1"/>
    </source>
</evidence>
<gene>
    <name evidence="6" type="primary">ttgG</name>
    <name evidence="6" type="ORF">GCE9029_02896</name>
</gene>
<evidence type="ECO:0000313" key="7">
    <source>
        <dbReference type="Proteomes" id="UP000071641"/>
    </source>
</evidence>
<comment type="subcellular location">
    <subcellularLocation>
        <location evidence="1">Cell envelope</location>
    </subcellularLocation>
</comment>
<dbReference type="EMBL" id="FIZX01000002">
    <property type="protein sequence ID" value="CZF81903.1"/>
    <property type="molecule type" value="Genomic_DNA"/>
</dbReference>
<dbReference type="STRING" id="1796497.GCE9029_02896"/>
<evidence type="ECO:0000259" key="4">
    <source>
        <dbReference type="Pfam" id="PF25917"/>
    </source>
</evidence>
<comment type="similarity">
    <text evidence="2">Belongs to the membrane fusion protein (MFP) (TC 8.A.1) family.</text>
</comment>
<dbReference type="InterPro" id="IPR058625">
    <property type="entry name" value="MdtA-like_BSH"/>
</dbReference>
<organism evidence="6 7">
    <name type="scientific">Grimontia celer</name>
    <dbReference type="NCBI Taxonomy" id="1796497"/>
    <lineage>
        <taxon>Bacteria</taxon>
        <taxon>Pseudomonadati</taxon>
        <taxon>Pseudomonadota</taxon>
        <taxon>Gammaproteobacteria</taxon>
        <taxon>Vibrionales</taxon>
        <taxon>Vibrionaceae</taxon>
        <taxon>Grimontia</taxon>
    </lineage>
</organism>
<dbReference type="InterPro" id="IPR006143">
    <property type="entry name" value="RND_pump_MFP"/>
</dbReference>
<dbReference type="SUPFAM" id="SSF111369">
    <property type="entry name" value="HlyD-like secretion proteins"/>
    <property type="match status" value="1"/>
</dbReference>
<dbReference type="Gene3D" id="2.40.50.100">
    <property type="match status" value="1"/>
</dbReference>
<sequence>MKNPIGLTVAMTALALSLSGCGKAPQSKEKALLNVDVVEIGDDSLGSELHFPAIAAAADRAELSFLVAGEINKINVKAGDIVKKDTVLATLDPTDYKLQVDNAKARFDVVDSQYRRSKPLVDKGLLAKSQFDEIGAQRAIAKAELELARLKLSYTELKAPVDGVISRVPVQQFENVGIGQSILNIHDATQVDIRIQVPDVLFSKHGGKTREENNATIRPHVRTEDGKEYRASVKEFTAQPDPETGSFMVTLTMPMPEDKFILDGMTVEVVVEELGLYNDRASQVEIPMETVFNEDGDALDPSNKFVWVVGADNTVEKRKVKVGELTPTGVLVTNGLKRGDKVVSEGVNRLRAGQSVNIVANKEIN</sequence>
<name>A0A128F541_9GAMM</name>
<dbReference type="PANTHER" id="PTHR30469:SF20">
    <property type="entry name" value="EFFLUX RND TRANSPORTER PERIPLASMIC ADAPTOR SUBUNIT"/>
    <property type="match status" value="1"/>
</dbReference>
<dbReference type="Gene3D" id="2.40.30.170">
    <property type="match status" value="1"/>
</dbReference>
<dbReference type="Gene3D" id="1.10.287.470">
    <property type="entry name" value="Helix hairpin bin"/>
    <property type="match status" value="1"/>
</dbReference>
<evidence type="ECO:0000259" key="5">
    <source>
        <dbReference type="Pfam" id="PF25967"/>
    </source>
</evidence>
<dbReference type="RefSeq" id="WP_062664083.1">
    <property type="nucleotide sequence ID" value="NZ_FIZX01000002.1"/>
</dbReference>
<dbReference type="GO" id="GO:1990281">
    <property type="term" value="C:efflux pump complex"/>
    <property type="evidence" value="ECO:0007669"/>
    <property type="project" value="TreeGrafter"/>
</dbReference>
<reference evidence="7" key="1">
    <citation type="submission" date="2016-02" db="EMBL/GenBank/DDBJ databases">
        <authorList>
            <person name="Rodrigo-Torres Lidia"/>
            <person name="Arahal R.David."/>
        </authorList>
    </citation>
    <scope>NUCLEOTIDE SEQUENCE [LARGE SCALE GENOMIC DNA]</scope>
    <source>
        <strain evidence="7">CECT 9029</strain>
    </source>
</reference>
<evidence type="ECO:0000256" key="1">
    <source>
        <dbReference type="ARBA" id="ARBA00004196"/>
    </source>
</evidence>
<dbReference type="Pfam" id="PF25967">
    <property type="entry name" value="RND-MFP_C"/>
    <property type="match status" value="1"/>
</dbReference>
<dbReference type="Proteomes" id="UP000071641">
    <property type="component" value="Unassembled WGS sequence"/>
</dbReference>
<dbReference type="PANTHER" id="PTHR30469">
    <property type="entry name" value="MULTIDRUG RESISTANCE PROTEIN MDTA"/>
    <property type="match status" value="1"/>
</dbReference>
<feature type="domain" description="Multidrug resistance protein MdtA-like barrel-sandwich hybrid" evidence="4">
    <location>
        <begin position="65"/>
        <end position="181"/>
    </location>
</feature>
<proteinExistence type="inferred from homology"/>